<gene>
    <name evidence="2" type="ORF">E4U42_000449</name>
</gene>
<protein>
    <recommendedName>
        <fullName evidence="4">Mating-type switching protein swi10</fullName>
    </recommendedName>
</protein>
<feature type="compositionally biased region" description="Basic and acidic residues" evidence="1">
    <location>
        <begin position="431"/>
        <end position="449"/>
    </location>
</feature>
<accession>A0A8K0J0K6</accession>
<feature type="region of interest" description="Disordered" evidence="1">
    <location>
        <begin position="321"/>
        <end position="399"/>
    </location>
</feature>
<dbReference type="EMBL" id="SRPY01001107">
    <property type="protein sequence ID" value="KAG5914499.1"/>
    <property type="molecule type" value="Genomic_DNA"/>
</dbReference>
<feature type="compositionally biased region" description="Low complexity" evidence="1">
    <location>
        <begin position="330"/>
        <end position="339"/>
    </location>
</feature>
<dbReference type="OrthoDB" id="5232891at2759"/>
<evidence type="ECO:0000313" key="3">
    <source>
        <dbReference type="Proteomes" id="UP000811619"/>
    </source>
</evidence>
<keyword evidence="3" id="KW-1185">Reference proteome</keyword>
<dbReference type="Proteomes" id="UP000811619">
    <property type="component" value="Unassembled WGS sequence"/>
</dbReference>
<evidence type="ECO:0000313" key="2">
    <source>
        <dbReference type="EMBL" id="KAG5914499.1"/>
    </source>
</evidence>
<dbReference type="AlphaFoldDB" id="A0A8K0J0K6"/>
<organism evidence="2 3">
    <name type="scientific">Claviceps africana</name>
    <dbReference type="NCBI Taxonomy" id="83212"/>
    <lineage>
        <taxon>Eukaryota</taxon>
        <taxon>Fungi</taxon>
        <taxon>Dikarya</taxon>
        <taxon>Ascomycota</taxon>
        <taxon>Pezizomycotina</taxon>
        <taxon>Sordariomycetes</taxon>
        <taxon>Hypocreomycetidae</taxon>
        <taxon>Hypocreales</taxon>
        <taxon>Clavicipitaceae</taxon>
        <taxon>Claviceps</taxon>
    </lineage>
</organism>
<comment type="caution">
    <text evidence="2">The sequence shown here is derived from an EMBL/GenBank/DDBJ whole genome shotgun (WGS) entry which is preliminary data.</text>
</comment>
<reference evidence="2" key="1">
    <citation type="journal article" date="2020" name="bioRxiv">
        <title>Whole genome comparisons of ergot fungi reveals the divergence and evolution of species within the genus Claviceps are the result of varying mechanisms driving genome evolution and host range expansion.</title>
        <authorList>
            <person name="Wyka S.A."/>
            <person name="Mondo S.J."/>
            <person name="Liu M."/>
            <person name="Dettman J."/>
            <person name="Nalam V."/>
            <person name="Broders K.D."/>
        </authorList>
    </citation>
    <scope>NUCLEOTIDE SEQUENCE</scope>
    <source>
        <strain evidence="2">CCC 489</strain>
    </source>
</reference>
<feature type="compositionally biased region" description="Low complexity" evidence="1">
    <location>
        <begin position="156"/>
        <end position="167"/>
    </location>
</feature>
<evidence type="ECO:0000256" key="1">
    <source>
        <dbReference type="SAM" id="MobiDB-lite"/>
    </source>
</evidence>
<feature type="region of interest" description="Disordered" evidence="1">
    <location>
        <begin position="418"/>
        <end position="450"/>
    </location>
</feature>
<sequence>MSVQSPARPVSSADPMSPASTVSSKQSRRSLIMMANNLKPTRLKLQKYFARSRHSAPEPVFSTWKAQNLGSAVTMASLQMGSLGNPQATNLPVVEVQDARYKPTLVRIVDTEQRRRHTPETDSPGDESGLVSSLPPSLPPSLPVPEYSVHAPLPPSLAAADSSPEAEVPLPALDDSAQPSASPLPAAEASAAEASSGAAVSSPRRPSPSPPQTAAPAPLSGRMSMETDPAEPRVRRGPSLIKPRPRFSVRRRVKTPAYKMGYVDMAATNRKQEAVSPVSRQGSVRSIARQYRTLIEDTLIEDILIEDTLIEETDVPRVPRVPSIHRNTRSGAAEPALEPAPEPKSESEPGPEVQQFDDDDDSPPRHSPAAESQHGAGLCETPPPRPRSQLAPSPAASDADTLVSFHDETAYLTPLLFPSLPSADQDEAEEQQGHADKDRSKDDGRRGDAAADAASFPIAFQLLTRELSAAFADHAARTTEDTSGLQVWLMIAAYERLRDQISATESPDPQLRGAKAMFDTWLDALRAVQTSMAGERADSESEYGDGDE</sequence>
<feature type="region of interest" description="Disordered" evidence="1">
    <location>
        <begin position="107"/>
        <end position="249"/>
    </location>
</feature>
<name>A0A8K0J0K6_9HYPO</name>
<feature type="region of interest" description="Disordered" evidence="1">
    <location>
        <begin position="1"/>
        <end position="30"/>
    </location>
</feature>
<proteinExistence type="predicted"/>
<evidence type="ECO:0008006" key="4">
    <source>
        <dbReference type="Google" id="ProtNLM"/>
    </source>
</evidence>
<feature type="compositionally biased region" description="Low complexity" evidence="1">
    <location>
        <begin position="176"/>
        <end position="204"/>
    </location>
</feature>